<dbReference type="NCBIfam" id="TIGR01727">
    <property type="entry name" value="oligo_HPY"/>
    <property type="match status" value="1"/>
</dbReference>
<evidence type="ECO:0000256" key="1">
    <source>
        <dbReference type="ARBA" id="ARBA00022448"/>
    </source>
</evidence>
<dbReference type="Pfam" id="PF00005">
    <property type="entry name" value="ABC_tran"/>
    <property type="match status" value="1"/>
</dbReference>
<dbReference type="KEGG" id="iag:Igag_0957"/>
<dbReference type="PANTHER" id="PTHR43776:SF8">
    <property type="entry name" value="ABC TRANSPORTER, ATP-BINDING PROTEIN"/>
    <property type="match status" value="1"/>
</dbReference>
<keyword evidence="3" id="KW-0067">ATP-binding</keyword>
<evidence type="ECO:0000313" key="6">
    <source>
        <dbReference type="Proteomes" id="UP000001304"/>
    </source>
</evidence>
<dbReference type="AlphaFoldDB" id="E0SNH6"/>
<dbReference type="GO" id="GO:0015833">
    <property type="term" value="P:peptide transport"/>
    <property type="evidence" value="ECO:0007669"/>
    <property type="project" value="InterPro"/>
</dbReference>
<sequence>MGGSNMLLSVRNLYMWYPIRRFLSIVGYVKAVEDVSFDLDRGEILALVGESGSGKTTVGKVVLRLYKPTKGEILFEGRNIANLDGKELMWYRRQVGYVQQDPYGALPPFMTIKRILEEPLIIHGIKKEERIDRIYKALEEVRLTPVEDFLNKYPHQLSGGQQQRVVIARALILRPKLVVADEPVSMLDASVRVEILTLFRELQKIHNLGIIYITHDLATTKYFSDKIAIMYAGQLVERAPTQDLLKEPLHPYTQALIKAIPDPDPRNRKIFRETPAGEPPSLINPPPGCRFRSRCPFAMDICMKDPIEIEIKKNHYVKCWLYANK</sequence>
<dbReference type="InterPro" id="IPR003593">
    <property type="entry name" value="AAA+_ATPase"/>
</dbReference>
<dbReference type="BioCyc" id="IAGG583356:GHAH-940-MONOMER"/>
<dbReference type="PROSITE" id="PS00211">
    <property type="entry name" value="ABC_TRANSPORTER_1"/>
    <property type="match status" value="1"/>
</dbReference>
<evidence type="ECO:0000256" key="3">
    <source>
        <dbReference type="ARBA" id="ARBA00022840"/>
    </source>
</evidence>
<accession>E0SNH6</accession>
<dbReference type="InterPro" id="IPR013563">
    <property type="entry name" value="Oligopep_ABC_C"/>
</dbReference>
<dbReference type="HOGENOM" id="CLU_000604_1_23_2"/>
<dbReference type="InterPro" id="IPR017871">
    <property type="entry name" value="ABC_transporter-like_CS"/>
</dbReference>
<dbReference type="PROSITE" id="PS50893">
    <property type="entry name" value="ABC_TRANSPORTER_2"/>
    <property type="match status" value="1"/>
</dbReference>
<dbReference type="STRING" id="583356.Igag_0957"/>
<dbReference type="InterPro" id="IPR050319">
    <property type="entry name" value="ABC_transp_ATP-bind"/>
</dbReference>
<name>E0SNH6_IGNAA</name>
<protein>
    <submittedName>
        <fullName evidence="5">Oligopeptide/dipeptide ABC transporter, ATPase subunit</fullName>
    </submittedName>
</protein>
<keyword evidence="6" id="KW-1185">Reference proteome</keyword>
<gene>
    <name evidence="5" type="ordered locus">Igag_0957</name>
</gene>
<dbReference type="CDD" id="cd03257">
    <property type="entry name" value="ABC_NikE_OppD_transporters"/>
    <property type="match status" value="1"/>
</dbReference>
<dbReference type="Gene3D" id="3.40.50.300">
    <property type="entry name" value="P-loop containing nucleotide triphosphate hydrolases"/>
    <property type="match status" value="1"/>
</dbReference>
<reference evidence="5 6" key="1">
    <citation type="journal article" date="2010" name="Stand. Genomic Sci.">
        <title>Complete genome sequence of Ignisphaera aggregans type strain (AQ1.S1).</title>
        <authorList>
            <person name="Goker M."/>
            <person name="Held B."/>
            <person name="Lapidus A."/>
            <person name="Nolan M."/>
            <person name="Spring S."/>
            <person name="Yasawong M."/>
            <person name="Lucas S."/>
            <person name="Glavina Del Rio T."/>
            <person name="Tice H."/>
            <person name="Cheng J.F."/>
            <person name="Goodwin L."/>
            <person name="Tapia R."/>
            <person name="Pitluck S."/>
            <person name="Liolios K."/>
            <person name="Ivanova N."/>
            <person name="Mavromatis K."/>
            <person name="Mikhailova N."/>
            <person name="Pati A."/>
            <person name="Chen A."/>
            <person name="Palaniappan K."/>
            <person name="Brambilla E."/>
            <person name="Land M."/>
            <person name="Hauser L."/>
            <person name="Chang Y.J."/>
            <person name="Jeffries C.D."/>
            <person name="Brettin T."/>
            <person name="Detter J.C."/>
            <person name="Han C."/>
            <person name="Rohde M."/>
            <person name="Sikorski J."/>
            <person name="Woyke T."/>
            <person name="Bristow J."/>
            <person name="Eisen J.A."/>
            <person name="Markowitz V."/>
            <person name="Hugenholtz P."/>
            <person name="Kyrpides N.C."/>
            <person name="Klenk H.P."/>
        </authorList>
    </citation>
    <scope>NUCLEOTIDE SEQUENCE [LARGE SCALE GENOMIC DNA]</scope>
    <source>
        <strain evidence="6">DSM 17230 / JCM 13409 / AQ1.S1</strain>
    </source>
</reference>
<dbReference type="SMART" id="SM00382">
    <property type="entry name" value="AAA"/>
    <property type="match status" value="1"/>
</dbReference>
<keyword evidence="1" id="KW-0813">Transport</keyword>
<dbReference type="FunFam" id="3.40.50.300:FF:000016">
    <property type="entry name" value="Oligopeptide ABC transporter ATP-binding component"/>
    <property type="match status" value="1"/>
</dbReference>
<evidence type="ECO:0000259" key="4">
    <source>
        <dbReference type="PROSITE" id="PS50893"/>
    </source>
</evidence>
<dbReference type="EMBL" id="CP002098">
    <property type="protein sequence ID" value="ADM27772.1"/>
    <property type="molecule type" value="Genomic_DNA"/>
</dbReference>
<dbReference type="Pfam" id="PF08352">
    <property type="entry name" value="oligo_HPY"/>
    <property type="match status" value="1"/>
</dbReference>
<dbReference type="InterPro" id="IPR027417">
    <property type="entry name" value="P-loop_NTPase"/>
</dbReference>
<feature type="domain" description="ABC transporter" evidence="4">
    <location>
        <begin position="8"/>
        <end position="257"/>
    </location>
</feature>
<dbReference type="SUPFAM" id="SSF52540">
    <property type="entry name" value="P-loop containing nucleoside triphosphate hydrolases"/>
    <property type="match status" value="1"/>
</dbReference>
<organism evidence="5 6">
    <name type="scientific">Ignisphaera aggregans (strain DSM 17230 / JCM 13409 / AQ1.S1)</name>
    <dbReference type="NCBI Taxonomy" id="583356"/>
    <lineage>
        <taxon>Archaea</taxon>
        <taxon>Thermoproteota</taxon>
        <taxon>Thermoprotei</taxon>
        <taxon>Desulfurococcales</taxon>
        <taxon>Desulfurococcaceae</taxon>
        <taxon>Ignisphaera</taxon>
    </lineage>
</organism>
<evidence type="ECO:0000313" key="5">
    <source>
        <dbReference type="EMBL" id="ADM27772.1"/>
    </source>
</evidence>
<evidence type="ECO:0000256" key="2">
    <source>
        <dbReference type="ARBA" id="ARBA00022741"/>
    </source>
</evidence>
<dbReference type="GO" id="GO:0005524">
    <property type="term" value="F:ATP binding"/>
    <property type="evidence" value="ECO:0007669"/>
    <property type="project" value="UniProtKB-KW"/>
</dbReference>
<proteinExistence type="predicted"/>
<dbReference type="GO" id="GO:0016887">
    <property type="term" value="F:ATP hydrolysis activity"/>
    <property type="evidence" value="ECO:0007669"/>
    <property type="project" value="InterPro"/>
</dbReference>
<dbReference type="Proteomes" id="UP000001304">
    <property type="component" value="Chromosome"/>
</dbReference>
<dbReference type="GO" id="GO:0055085">
    <property type="term" value="P:transmembrane transport"/>
    <property type="evidence" value="ECO:0007669"/>
    <property type="project" value="UniProtKB-ARBA"/>
</dbReference>
<dbReference type="InterPro" id="IPR003439">
    <property type="entry name" value="ABC_transporter-like_ATP-bd"/>
</dbReference>
<dbReference type="PANTHER" id="PTHR43776">
    <property type="entry name" value="TRANSPORT ATP-BINDING PROTEIN"/>
    <property type="match status" value="1"/>
</dbReference>
<keyword evidence="2" id="KW-0547">Nucleotide-binding</keyword>